<accession>A0A6J4M4V5</accession>
<gene>
    <name evidence="2" type="ORF">AVDCRST_MAG36-1781</name>
</gene>
<reference evidence="2" key="1">
    <citation type="submission" date="2020-02" db="EMBL/GenBank/DDBJ databases">
        <authorList>
            <person name="Meier V. D."/>
        </authorList>
    </citation>
    <scope>NUCLEOTIDE SEQUENCE</scope>
    <source>
        <strain evidence="2">AVDCRST_MAG36</strain>
    </source>
</reference>
<sequence length="203" mass="21994">MSEDLARSRSRRTALVLPWLFGLLGLAAVAGVAFLVLPYAGVPLTDGPLRKPPAHAAAITRYDVGDRFTYGLNDLAVEGSDEAVITSIEVAGLDEGVRFLGARLGGPDRRVGSRQLIDRWPPRDRGLDVRPLSTPVEPLASERRGYELFVGLEIEERGRFRSEGWLITYEVAGRTHEYLMPARLLICAGPGQATDDCSPPGAG</sequence>
<keyword evidence="1" id="KW-1133">Transmembrane helix</keyword>
<evidence type="ECO:0000313" key="2">
    <source>
        <dbReference type="EMBL" id="CAA9348148.1"/>
    </source>
</evidence>
<keyword evidence="1" id="KW-0472">Membrane</keyword>
<feature type="transmembrane region" description="Helical" evidence="1">
    <location>
        <begin position="20"/>
        <end position="42"/>
    </location>
</feature>
<protein>
    <submittedName>
        <fullName evidence="2">Uncharacterized protein</fullName>
    </submittedName>
</protein>
<name>A0A6J4M4V5_9ACTN</name>
<organism evidence="2">
    <name type="scientific">uncultured Nocardioidaceae bacterium</name>
    <dbReference type="NCBI Taxonomy" id="253824"/>
    <lineage>
        <taxon>Bacteria</taxon>
        <taxon>Bacillati</taxon>
        <taxon>Actinomycetota</taxon>
        <taxon>Actinomycetes</taxon>
        <taxon>Propionibacteriales</taxon>
        <taxon>Nocardioidaceae</taxon>
        <taxon>environmental samples</taxon>
    </lineage>
</organism>
<evidence type="ECO:0000256" key="1">
    <source>
        <dbReference type="SAM" id="Phobius"/>
    </source>
</evidence>
<proteinExistence type="predicted"/>
<keyword evidence="1" id="KW-0812">Transmembrane</keyword>
<dbReference type="AlphaFoldDB" id="A0A6J4M4V5"/>
<dbReference type="EMBL" id="CADCUH010000121">
    <property type="protein sequence ID" value="CAA9348148.1"/>
    <property type="molecule type" value="Genomic_DNA"/>
</dbReference>